<feature type="transmembrane region" description="Helical" evidence="6">
    <location>
        <begin position="244"/>
        <end position="263"/>
    </location>
</feature>
<feature type="transmembrane region" description="Helical" evidence="6">
    <location>
        <begin position="326"/>
        <end position="359"/>
    </location>
</feature>
<dbReference type="EMBL" id="RYZI01000474">
    <property type="protein sequence ID" value="RWA05135.1"/>
    <property type="molecule type" value="Genomic_DNA"/>
</dbReference>
<dbReference type="PANTHER" id="PTHR45649">
    <property type="entry name" value="AMINO-ACID PERMEASE BAT1"/>
    <property type="match status" value="1"/>
</dbReference>
<keyword evidence="4 6" id="KW-1133">Transmembrane helix</keyword>
<dbReference type="GO" id="GO:0022857">
    <property type="term" value="F:transmembrane transporter activity"/>
    <property type="evidence" value="ECO:0007669"/>
    <property type="project" value="InterPro"/>
</dbReference>
<comment type="caution">
    <text evidence="7">The sequence shown here is derived from an EMBL/GenBank/DDBJ whole genome shotgun (WGS) entry which is preliminary data.</text>
</comment>
<evidence type="ECO:0000256" key="1">
    <source>
        <dbReference type="ARBA" id="ARBA00004141"/>
    </source>
</evidence>
<keyword evidence="2" id="KW-0813">Transport</keyword>
<accession>A0A439CSI1</accession>
<feature type="transmembrane region" description="Helical" evidence="6">
    <location>
        <begin position="44"/>
        <end position="63"/>
    </location>
</feature>
<evidence type="ECO:0000256" key="5">
    <source>
        <dbReference type="ARBA" id="ARBA00023136"/>
    </source>
</evidence>
<dbReference type="AlphaFoldDB" id="A0A439CSI1"/>
<dbReference type="GO" id="GO:0016020">
    <property type="term" value="C:membrane"/>
    <property type="evidence" value="ECO:0007669"/>
    <property type="project" value="UniProtKB-SubCell"/>
</dbReference>
<feature type="transmembrane region" description="Helical" evidence="6">
    <location>
        <begin position="283"/>
        <end position="306"/>
    </location>
</feature>
<evidence type="ECO:0000256" key="4">
    <source>
        <dbReference type="ARBA" id="ARBA00022989"/>
    </source>
</evidence>
<keyword evidence="3 6" id="KW-0812">Transmembrane</keyword>
<comment type="subcellular location">
    <subcellularLocation>
        <location evidence="1">Membrane</location>
        <topology evidence="1">Multi-pass membrane protein</topology>
    </subcellularLocation>
</comment>
<dbReference type="PIRSF" id="PIRSF006060">
    <property type="entry name" value="AA_transporter"/>
    <property type="match status" value="1"/>
</dbReference>
<sequence length="390" mass="41944">MNGEIELRARAGKVESTTEQYPDDQKASWLDDDTHLRSLGKRPILNRSFGLMSIMGLSCSALLSWEGILVTSFAGLLNGGPAGVVWGFLINWLGTISVYTSLGEMASMAPTAGGQYHWVAMMAPDAWSAFLAYTTGWLTTLAWQALAVSVAYITATLLQGIIVLATRSYTPEAWQTVLIMWAVALFSVLANSVTSRVLAKCESLILILHLAGFFGVLIPLVYFAPHSSPSEVFTIFFNGGGWSSQALSFLVGFPGIAGSLLGADCAVHMSEEIQSAALVVPRALFYTIIVNGLLAFAMAIALMFCLGDVTEVLSASETLFYPFLEIFYLSVESTAGACVMAGIILVLSIASTIGVYATASRMMWSFSRDGGLPFSSKLVQVNHLVFRVFL</sequence>
<protein>
    <recommendedName>
        <fullName evidence="9">Amino acid permease/ SLC12A domain-containing protein</fullName>
    </recommendedName>
</protein>
<keyword evidence="8" id="KW-1185">Reference proteome</keyword>
<evidence type="ECO:0000313" key="7">
    <source>
        <dbReference type="EMBL" id="RWA05135.1"/>
    </source>
</evidence>
<evidence type="ECO:0000256" key="2">
    <source>
        <dbReference type="ARBA" id="ARBA00022448"/>
    </source>
</evidence>
<evidence type="ECO:0008006" key="9">
    <source>
        <dbReference type="Google" id="ProtNLM"/>
    </source>
</evidence>
<keyword evidence="5 6" id="KW-0472">Membrane</keyword>
<dbReference type="Pfam" id="PF13520">
    <property type="entry name" value="AA_permease_2"/>
    <property type="match status" value="1"/>
</dbReference>
<feature type="transmembrane region" description="Helical" evidence="6">
    <location>
        <begin position="83"/>
        <end position="102"/>
    </location>
</feature>
<evidence type="ECO:0000256" key="3">
    <source>
        <dbReference type="ARBA" id="ARBA00022692"/>
    </source>
</evidence>
<feature type="transmembrane region" description="Helical" evidence="6">
    <location>
        <begin position="173"/>
        <end position="192"/>
    </location>
</feature>
<feature type="transmembrane region" description="Helical" evidence="6">
    <location>
        <begin position="204"/>
        <end position="224"/>
    </location>
</feature>
<dbReference type="InterPro" id="IPR002293">
    <property type="entry name" value="AA/rel_permease1"/>
</dbReference>
<gene>
    <name evidence="7" type="ORF">EKO27_g9968</name>
</gene>
<feature type="transmembrane region" description="Helical" evidence="6">
    <location>
        <begin position="130"/>
        <end position="153"/>
    </location>
</feature>
<dbReference type="Proteomes" id="UP000286045">
    <property type="component" value="Unassembled WGS sequence"/>
</dbReference>
<evidence type="ECO:0000256" key="6">
    <source>
        <dbReference type="SAM" id="Phobius"/>
    </source>
</evidence>
<dbReference type="Gene3D" id="1.20.1740.10">
    <property type="entry name" value="Amino acid/polyamine transporter I"/>
    <property type="match status" value="1"/>
</dbReference>
<dbReference type="STRING" id="363999.A0A439CSI1"/>
<evidence type="ECO:0000313" key="8">
    <source>
        <dbReference type="Proteomes" id="UP000286045"/>
    </source>
</evidence>
<organism evidence="7 8">
    <name type="scientific">Xylaria grammica</name>
    <dbReference type="NCBI Taxonomy" id="363999"/>
    <lineage>
        <taxon>Eukaryota</taxon>
        <taxon>Fungi</taxon>
        <taxon>Dikarya</taxon>
        <taxon>Ascomycota</taxon>
        <taxon>Pezizomycotina</taxon>
        <taxon>Sordariomycetes</taxon>
        <taxon>Xylariomycetidae</taxon>
        <taxon>Xylariales</taxon>
        <taxon>Xylariaceae</taxon>
        <taxon>Xylaria</taxon>
    </lineage>
</organism>
<name>A0A439CSI1_9PEZI</name>
<proteinExistence type="predicted"/>
<dbReference type="PANTHER" id="PTHR45649:SF1">
    <property type="entry name" value="TRANSPORTER, PUTATIVE (EUROFUNG)-RELATED"/>
    <property type="match status" value="1"/>
</dbReference>
<reference evidence="7 8" key="1">
    <citation type="submission" date="2018-12" db="EMBL/GenBank/DDBJ databases">
        <title>Draft genome sequence of Xylaria grammica IHI A82.</title>
        <authorList>
            <person name="Buettner E."/>
            <person name="Kellner H."/>
        </authorList>
    </citation>
    <scope>NUCLEOTIDE SEQUENCE [LARGE SCALE GENOMIC DNA]</scope>
    <source>
        <strain evidence="7 8">IHI A82</strain>
    </source>
</reference>